<protein>
    <submittedName>
        <fullName evidence="2">Uncharacterized protein</fullName>
    </submittedName>
</protein>
<dbReference type="EMBL" id="CP000352">
    <property type="protein sequence ID" value="ADC45105.1"/>
    <property type="molecule type" value="Genomic_DNA"/>
</dbReference>
<evidence type="ECO:0000256" key="1">
    <source>
        <dbReference type="SAM" id="MobiDB-lite"/>
    </source>
</evidence>
<feature type="region of interest" description="Disordered" evidence="1">
    <location>
        <begin position="60"/>
        <end position="92"/>
    </location>
</feature>
<dbReference type="AlphaFoldDB" id="D3DXT5"/>
<proteinExistence type="predicted"/>
<feature type="compositionally biased region" description="Polar residues" evidence="1">
    <location>
        <begin position="83"/>
        <end position="92"/>
    </location>
</feature>
<dbReference type="KEGG" id="rme:Rmet_6497"/>
<reference evidence="3" key="1">
    <citation type="journal article" date="2010" name="PLoS ONE">
        <title>The complete genome sequence of Cupriavidus metallidurans strain CH34, a master survivalist in harsh and anthropogenic environments.</title>
        <authorList>
            <person name="Janssen P.J."/>
            <person name="Van Houdt R."/>
            <person name="Moors H."/>
            <person name="Monsieurs P."/>
            <person name="Morin N."/>
            <person name="Michaux A."/>
            <person name="Benotmane M.A."/>
            <person name="Leys N."/>
            <person name="Vallaeys T."/>
            <person name="Lapidus A."/>
            <person name="Monchy S."/>
            <person name="Medigue C."/>
            <person name="Taghavi S."/>
            <person name="McCorkle S."/>
            <person name="Dunn J."/>
            <person name="van der Lelie D."/>
            <person name="Mergeay M."/>
        </authorList>
    </citation>
    <scope>NUCLEOTIDE SEQUENCE [LARGE SCALE GENOMIC DNA]</scope>
    <source>
        <strain evidence="3">ATCC 43123 / DSM 2839 / NBRC 102507 / CH34</strain>
    </source>
</reference>
<organism evidence="2 3">
    <name type="scientific">Cupriavidus metallidurans (strain ATCC 43123 / DSM 2839 / NBRC 102507 / CH34)</name>
    <name type="common">Ralstonia metallidurans</name>
    <dbReference type="NCBI Taxonomy" id="266264"/>
    <lineage>
        <taxon>Bacteria</taxon>
        <taxon>Pseudomonadati</taxon>
        <taxon>Pseudomonadota</taxon>
        <taxon>Betaproteobacteria</taxon>
        <taxon>Burkholderiales</taxon>
        <taxon>Burkholderiaceae</taxon>
        <taxon>Cupriavidus</taxon>
    </lineage>
</organism>
<dbReference type="STRING" id="266264.Rmet_6497"/>
<evidence type="ECO:0000313" key="2">
    <source>
        <dbReference type="EMBL" id="ADC45105.1"/>
    </source>
</evidence>
<feature type="compositionally biased region" description="Basic residues" evidence="1">
    <location>
        <begin position="70"/>
        <end position="80"/>
    </location>
</feature>
<keyword evidence="3" id="KW-1185">Reference proteome</keyword>
<evidence type="ECO:0000313" key="3">
    <source>
        <dbReference type="Proteomes" id="UP000002429"/>
    </source>
</evidence>
<gene>
    <name evidence="2" type="ordered locus">Rmet_6497</name>
</gene>
<dbReference type="HOGENOM" id="CLU_2411056_0_0_4"/>
<dbReference type="Proteomes" id="UP000002429">
    <property type="component" value="Chromosome"/>
</dbReference>
<name>D3DXT5_CUPMC</name>
<accession>D3DXT5</accession>
<sequence length="92" mass="10660">MKAVLIDTLSRGTLTPLDIPVRRPSNKRRLFFYQARLIGIIRYRPIILFPPDRYGTLSPHARRSAVSEKHLHRYGDKKRARSADSQFAISMP</sequence>